<evidence type="ECO:0000313" key="1">
    <source>
        <dbReference type="EMBL" id="MFG6431882.1"/>
    </source>
</evidence>
<proteinExistence type="predicted"/>
<organism evidence="1 2">
    <name type="scientific">Pelomonas parva</name>
    <dbReference type="NCBI Taxonomy" id="3299032"/>
    <lineage>
        <taxon>Bacteria</taxon>
        <taxon>Pseudomonadati</taxon>
        <taxon>Pseudomonadota</taxon>
        <taxon>Betaproteobacteria</taxon>
        <taxon>Burkholderiales</taxon>
        <taxon>Sphaerotilaceae</taxon>
        <taxon>Roseateles</taxon>
    </lineage>
</organism>
<evidence type="ECO:0000313" key="2">
    <source>
        <dbReference type="Proteomes" id="UP001606210"/>
    </source>
</evidence>
<reference evidence="1 2" key="1">
    <citation type="submission" date="2024-08" db="EMBL/GenBank/DDBJ databases">
        <authorList>
            <person name="Lu H."/>
        </authorList>
    </citation>
    <scope>NUCLEOTIDE SEQUENCE [LARGE SCALE GENOMIC DNA]</scope>
    <source>
        <strain evidence="1 2">LYH14W</strain>
    </source>
</reference>
<comment type="caution">
    <text evidence="1">The sequence shown here is derived from an EMBL/GenBank/DDBJ whole genome shotgun (WGS) entry which is preliminary data.</text>
</comment>
<dbReference type="EMBL" id="JBIGHV010000006">
    <property type="protein sequence ID" value="MFG6431882.1"/>
    <property type="molecule type" value="Genomic_DNA"/>
</dbReference>
<name>A0ABW7F5I0_9BURK</name>
<gene>
    <name evidence="1" type="ORF">ACG00Y_18315</name>
</gene>
<keyword evidence="2" id="KW-1185">Reference proteome</keyword>
<sequence length="44" mass="5113">MRRWPASARCWWQAGRVEAGDVHRSRFAYGWFARRSYTGATGGH</sequence>
<dbReference type="Proteomes" id="UP001606210">
    <property type="component" value="Unassembled WGS sequence"/>
</dbReference>
<accession>A0ABW7F5I0</accession>
<dbReference type="RefSeq" id="WP_394481300.1">
    <property type="nucleotide sequence ID" value="NZ_JBIGHV010000006.1"/>
</dbReference>
<protein>
    <submittedName>
        <fullName evidence="1">Uncharacterized protein</fullName>
    </submittedName>
</protein>